<dbReference type="GO" id="GO:0006857">
    <property type="term" value="P:oligopeptide transport"/>
    <property type="evidence" value="ECO:0007669"/>
    <property type="project" value="InterPro"/>
</dbReference>
<feature type="transmembrane region" description="Helical" evidence="6">
    <location>
        <begin position="186"/>
        <end position="208"/>
    </location>
</feature>
<evidence type="ECO:0000259" key="7">
    <source>
        <dbReference type="PROSITE" id="PS50850"/>
    </source>
</evidence>
<dbReference type="InterPro" id="IPR036259">
    <property type="entry name" value="MFS_trans_sf"/>
</dbReference>
<evidence type="ECO:0000256" key="2">
    <source>
        <dbReference type="ARBA" id="ARBA00005982"/>
    </source>
</evidence>
<feature type="transmembrane region" description="Helical" evidence="6">
    <location>
        <begin position="62"/>
        <end position="82"/>
    </location>
</feature>
<dbReference type="PROSITE" id="PS01022">
    <property type="entry name" value="PTR2_1"/>
    <property type="match status" value="1"/>
</dbReference>
<dbReference type="SUPFAM" id="SSF103473">
    <property type="entry name" value="MFS general substrate transporter"/>
    <property type="match status" value="1"/>
</dbReference>
<organism evidence="8">
    <name type="scientific">Brassica oleracea</name>
    <name type="common">Wild cabbage</name>
    <dbReference type="NCBI Taxonomy" id="3712"/>
    <lineage>
        <taxon>Eukaryota</taxon>
        <taxon>Viridiplantae</taxon>
        <taxon>Streptophyta</taxon>
        <taxon>Embryophyta</taxon>
        <taxon>Tracheophyta</taxon>
        <taxon>Spermatophyta</taxon>
        <taxon>Magnoliopsida</taxon>
        <taxon>eudicotyledons</taxon>
        <taxon>Gunneridae</taxon>
        <taxon>Pentapetalae</taxon>
        <taxon>rosids</taxon>
        <taxon>malvids</taxon>
        <taxon>Brassicales</taxon>
        <taxon>Brassicaceae</taxon>
        <taxon>Brassiceae</taxon>
        <taxon>Brassica</taxon>
    </lineage>
</organism>
<dbReference type="Pfam" id="PF00854">
    <property type="entry name" value="PTR2"/>
    <property type="match status" value="1"/>
</dbReference>
<dbReference type="GO" id="GO:0022857">
    <property type="term" value="F:transmembrane transporter activity"/>
    <property type="evidence" value="ECO:0007669"/>
    <property type="project" value="InterPro"/>
</dbReference>
<dbReference type="GO" id="GO:0016020">
    <property type="term" value="C:membrane"/>
    <property type="evidence" value="ECO:0007669"/>
    <property type="project" value="UniProtKB-SubCell"/>
</dbReference>
<evidence type="ECO:0000256" key="1">
    <source>
        <dbReference type="ARBA" id="ARBA00004141"/>
    </source>
</evidence>
<dbReference type="EMBL" id="LR031879">
    <property type="protein sequence ID" value="VDD57346.1"/>
    <property type="molecule type" value="Genomic_DNA"/>
</dbReference>
<feature type="transmembrane region" description="Helical" evidence="6">
    <location>
        <begin position="88"/>
        <end position="110"/>
    </location>
</feature>
<accession>A0A3P6GBR4</accession>
<sequence>MADSTSLIVNKQTKGGWNAAVFIMVVEMTERFAFYGLASNLMTFLTNELGQSTATAAKHINTWLGVSYLFPILGAFLADSILGRFKTVLLSSFVYLLGMVMLPLSVTVVAPRLREKAFFMALYVMAVGEGGHKPCVMTFAADQFGEASAEEKATKTSFFNYWYLSIVLGSSIAVLALIFIQERVSWLAGFSVIAGSVGIAVLIFLIGIPRYQNKFRWEALSHESCSSHRSCF</sequence>
<dbReference type="PANTHER" id="PTHR11654">
    <property type="entry name" value="OLIGOPEPTIDE TRANSPORTER-RELATED"/>
    <property type="match status" value="1"/>
</dbReference>
<name>A0A3P6GBR4_BRAOL</name>
<dbReference type="Gene3D" id="1.20.1250.20">
    <property type="entry name" value="MFS general substrate transporter like domains"/>
    <property type="match status" value="1"/>
</dbReference>
<gene>
    <name evidence="8" type="ORF">BOLC8T50575H</name>
</gene>
<dbReference type="PROSITE" id="PS50850">
    <property type="entry name" value="MFS"/>
    <property type="match status" value="1"/>
</dbReference>
<evidence type="ECO:0000313" key="8">
    <source>
        <dbReference type="EMBL" id="VDD57346.1"/>
    </source>
</evidence>
<keyword evidence="3 6" id="KW-0812">Transmembrane</keyword>
<keyword evidence="5 6" id="KW-0472">Membrane</keyword>
<dbReference type="InterPro" id="IPR000109">
    <property type="entry name" value="POT_fam"/>
</dbReference>
<dbReference type="InterPro" id="IPR018456">
    <property type="entry name" value="PTR2_symporter_CS"/>
</dbReference>
<comment type="subcellular location">
    <subcellularLocation>
        <location evidence="1">Membrane</location>
        <topology evidence="1">Multi-pass membrane protein</topology>
    </subcellularLocation>
</comment>
<dbReference type="InterPro" id="IPR020846">
    <property type="entry name" value="MFS_dom"/>
</dbReference>
<comment type="similarity">
    <text evidence="2">Belongs to the major facilitator superfamily. Proton-dependent oligopeptide transporter (POT/PTR) (TC 2.A.17) family.</text>
</comment>
<evidence type="ECO:0000256" key="6">
    <source>
        <dbReference type="SAM" id="Phobius"/>
    </source>
</evidence>
<keyword evidence="4 6" id="KW-1133">Transmembrane helix</keyword>
<evidence type="ECO:0000256" key="3">
    <source>
        <dbReference type="ARBA" id="ARBA00022692"/>
    </source>
</evidence>
<evidence type="ECO:0000256" key="4">
    <source>
        <dbReference type="ARBA" id="ARBA00022989"/>
    </source>
</evidence>
<protein>
    <recommendedName>
        <fullName evidence="7">Major facilitator superfamily (MFS) profile domain-containing protein</fullName>
    </recommendedName>
</protein>
<feature type="transmembrane region" description="Helical" evidence="6">
    <location>
        <begin position="161"/>
        <end position="180"/>
    </location>
</feature>
<reference evidence="8" key="1">
    <citation type="submission" date="2018-11" db="EMBL/GenBank/DDBJ databases">
        <authorList>
            <consortium name="Genoscope - CEA"/>
            <person name="William W."/>
        </authorList>
    </citation>
    <scope>NUCLEOTIDE SEQUENCE</scope>
</reference>
<proteinExistence type="inferred from homology"/>
<feature type="domain" description="Major facilitator superfamily (MFS) profile" evidence="7">
    <location>
        <begin position="19"/>
        <end position="232"/>
    </location>
</feature>
<dbReference type="AlphaFoldDB" id="A0A3P6GBR4"/>
<evidence type="ECO:0000256" key="5">
    <source>
        <dbReference type="ARBA" id="ARBA00023136"/>
    </source>
</evidence>